<dbReference type="Proteomes" id="UP000198919">
    <property type="component" value="Unassembled WGS sequence"/>
</dbReference>
<protein>
    <submittedName>
        <fullName evidence="11">C2H2 transcription factor</fullName>
    </submittedName>
    <submittedName>
        <fullName evidence="12">Zinc-finger of C2H2 type</fullName>
    </submittedName>
</protein>
<dbReference type="PROSITE" id="PS50157">
    <property type="entry name" value="ZINC_FINGER_C2H2_2"/>
    <property type="match status" value="5"/>
</dbReference>
<feature type="compositionally biased region" description="Pro residues" evidence="9">
    <location>
        <begin position="390"/>
        <end position="403"/>
    </location>
</feature>
<feature type="compositionally biased region" description="Polar residues" evidence="9">
    <location>
        <begin position="434"/>
        <end position="444"/>
    </location>
</feature>
<accession>A0A1I3XRJ7</accession>
<feature type="compositionally biased region" description="Polar residues" evidence="9">
    <location>
        <begin position="379"/>
        <end position="388"/>
    </location>
</feature>
<evidence type="ECO:0000313" key="14">
    <source>
        <dbReference type="Proteomes" id="UP000224607"/>
    </source>
</evidence>
<evidence type="ECO:0000256" key="3">
    <source>
        <dbReference type="ARBA" id="ARBA00022771"/>
    </source>
</evidence>
<evidence type="ECO:0000256" key="9">
    <source>
        <dbReference type="SAM" id="MobiDB-lite"/>
    </source>
</evidence>
<evidence type="ECO:0000256" key="5">
    <source>
        <dbReference type="ARBA" id="ARBA00023015"/>
    </source>
</evidence>
<dbReference type="InterPro" id="IPR013087">
    <property type="entry name" value="Znf_C2H2_type"/>
</dbReference>
<dbReference type="Proteomes" id="UP000224607">
    <property type="component" value="Unassembled WGS sequence"/>
</dbReference>
<feature type="region of interest" description="Disordered" evidence="9">
    <location>
        <begin position="317"/>
        <end position="444"/>
    </location>
</feature>
<keyword evidence="7" id="KW-0804">Transcription</keyword>
<dbReference type="OrthoDB" id="6448203at2"/>
<dbReference type="EMBL" id="NITY01000029">
    <property type="protein sequence ID" value="PHM36299.1"/>
    <property type="molecule type" value="Genomic_DNA"/>
</dbReference>
<name>A0A1I3XRJ7_9GAMM</name>
<dbReference type="SMART" id="SM00355">
    <property type="entry name" value="ZnF_C2H2"/>
    <property type="match status" value="5"/>
</dbReference>
<keyword evidence="4" id="KW-0862">Zinc</keyword>
<dbReference type="Pfam" id="PF00096">
    <property type="entry name" value="zf-C2H2"/>
    <property type="match status" value="4"/>
</dbReference>
<dbReference type="PANTHER" id="PTHR14003">
    <property type="entry name" value="TRANSCRIPTIONAL REPRESSOR PROTEIN YY"/>
    <property type="match status" value="1"/>
</dbReference>
<dbReference type="FunFam" id="3.30.160.60:FF:000965">
    <property type="entry name" value="Neurotrophin receptor-interacting factor homolog"/>
    <property type="match status" value="1"/>
</dbReference>
<reference evidence="13" key="2">
    <citation type="submission" date="2016-10" db="EMBL/GenBank/DDBJ databases">
        <authorList>
            <person name="Varghese N."/>
            <person name="Submissions S."/>
        </authorList>
    </citation>
    <scope>NUCLEOTIDE SEQUENCE [LARGE SCALE GENOMIC DNA]</scope>
    <source>
        <strain evidence="13">DSM 17908</strain>
    </source>
</reference>
<proteinExistence type="predicted"/>
<dbReference type="InterPro" id="IPR036236">
    <property type="entry name" value="Znf_C2H2_sf"/>
</dbReference>
<evidence type="ECO:0000256" key="2">
    <source>
        <dbReference type="ARBA" id="ARBA00022737"/>
    </source>
</evidence>
<evidence type="ECO:0000256" key="6">
    <source>
        <dbReference type="ARBA" id="ARBA00023125"/>
    </source>
</evidence>
<evidence type="ECO:0000256" key="8">
    <source>
        <dbReference type="PROSITE-ProRule" id="PRU00042"/>
    </source>
</evidence>
<feature type="compositionally biased region" description="Polar residues" evidence="9">
    <location>
        <begin position="327"/>
        <end position="347"/>
    </location>
</feature>
<reference evidence="11 14" key="3">
    <citation type="journal article" date="2017" name="Nat. Microbiol.">
        <title>Natural product diversity associated with the nematode symbionts Photorhabdus and Xenorhabdus.</title>
        <authorList>
            <person name="Tobias N.J."/>
            <person name="Wolff H."/>
            <person name="Djahanschiri B."/>
            <person name="Grundmann F."/>
            <person name="Kronenwerth M."/>
            <person name="Shi Y.M."/>
            <person name="Simonyi S."/>
            <person name="Grun P."/>
            <person name="Shapiro-Ilan D."/>
            <person name="Pidot S.J."/>
            <person name="Stinear T.P."/>
            <person name="Ebersberger I."/>
            <person name="Bode H.B."/>
        </authorList>
    </citation>
    <scope>NUCLEOTIDE SEQUENCE [LARGE SCALE GENOMIC DNA]</scope>
    <source>
        <strain evidence="11 14">DSM 17908</strain>
    </source>
</reference>
<keyword evidence="2" id="KW-0677">Repeat</keyword>
<dbReference type="FunFam" id="3.30.160.60:FF:000303">
    <property type="entry name" value="Zinc finger protein 41"/>
    <property type="match status" value="1"/>
</dbReference>
<keyword evidence="3 8" id="KW-0863">Zinc-finger</keyword>
<dbReference type="STRING" id="351675.SAMN05421680_1382"/>
<evidence type="ECO:0000313" key="13">
    <source>
        <dbReference type="Proteomes" id="UP000198919"/>
    </source>
</evidence>
<dbReference type="GO" id="GO:0000978">
    <property type="term" value="F:RNA polymerase II cis-regulatory region sequence-specific DNA binding"/>
    <property type="evidence" value="ECO:0007669"/>
    <property type="project" value="TreeGrafter"/>
</dbReference>
<feature type="compositionally biased region" description="Low complexity" evidence="9">
    <location>
        <begin position="352"/>
        <end position="373"/>
    </location>
</feature>
<dbReference type="GO" id="GO:0000785">
    <property type="term" value="C:chromatin"/>
    <property type="evidence" value="ECO:0007669"/>
    <property type="project" value="TreeGrafter"/>
</dbReference>
<gene>
    <name evidence="12" type="ORF">SAMN05421680_1382</name>
    <name evidence="11" type="ORF">Xmau_04308</name>
</gene>
<feature type="domain" description="C2H2-type" evidence="10">
    <location>
        <begin position="61"/>
        <end position="88"/>
    </location>
</feature>
<dbReference type="PROSITE" id="PS00028">
    <property type="entry name" value="ZINC_FINGER_C2H2_1"/>
    <property type="match status" value="5"/>
</dbReference>
<keyword evidence="6" id="KW-0238">DNA-binding</keyword>
<organism evidence="12 13">
    <name type="scientific">Xenorhabdus mauleonii</name>
    <dbReference type="NCBI Taxonomy" id="351675"/>
    <lineage>
        <taxon>Bacteria</taxon>
        <taxon>Pseudomonadati</taxon>
        <taxon>Pseudomonadota</taxon>
        <taxon>Gammaproteobacteria</taxon>
        <taxon>Enterobacterales</taxon>
        <taxon>Morganellaceae</taxon>
        <taxon>Xenorhabdus</taxon>
    </lineage>
</organism>
<dbReference type="GO" id="GO:0005667">
    <property type="term" value="C:transcription regulator complex"/>
    <property type="evidence" value="ECO:0007669"/>
    <property type="project" value="TreeGrafter"/>
</dbReference>
<evidence type="ECO:0000313" key="12">
    <source>
        <dbReference type="EMBL" id="SFK22148.1"/>
    </source>
</evidence>
<keyword evidence="5" id="KW-0805">Transcription regulation</keyword>
<sequence length="444" mass="51100">MHGEYVCYVCKKTFSRQSEFDRHERIHTGEKSFVCDVCGRGFSESTALTKHKRVHTGEQPFACDVCGKRFALASNLAIHRQIHTREKPFVCDVCGRPFARQYDLNNHRQTHRETWDKYYFCDFDNCTATFCQQRYLDRHMVRTHHIKKRHTQLTQKDLDIFNEFFQDQFANEDLAKVTQSPHLNSQYEQDTQQAIQQSRITAYEHGDIPGSSNFLLTQRSPSPRLLFPPRTSMPSEHMPSPIGQPLQHCHSPSHFTQADADEFDNNEFFEGRFANEVLARMRGIVTQSSPHTPNHLDSQDEQYMLQAIQQSRITAYEHGDMPGPSDFLSTAQSSGAIERQPVSSSQRYAPHQQPQRSSSPPRTSMPPERMSSPIGHPAPQSSQGYNSYTPPSPTSPMHPPTPPSMQRRSPSRLPIRYDIYGNQRTNDDEDNDYPWNTPNSSPKR</sequence>
<dbReference type="GO" id="GO:0008270">
    <property type="term" value="F:zinc ion binding"/>
    <property type="evidence" value="ECO:0007669"/>
    <property type="project" value="UniProtKB-KW"/>
</dbReference>
<evidence type="ECO:0000313" key="11">
    <source>
        <dbReference type="EMBL" id="PHM36299.1"/>
    </source>
</evidence>
<dbReference type="GO" id="GO:0000981">
    <property type="term" value="F:DNA-binding transcription factor activity, RNA polymerase II-specific"/>
    <property type="evidence" value="ECO:0007669"/>
    <property type="project" value="TreeGrafter"/>
</dbReference>
<feature type="domain" description="C2H2-type" evidence="10">
    <location>
        <begin position="89"/>
        <end position="111"/>
    </location>
</feature>
<dbReference type="SUPFAM" id="SSF57667">
    <property type="entry name" value="beta-beta-alpha zinc fingers"/>
    <property type="match status" value="3"/>
</dbReference>
<dbReference type="FunFam" id="3.30.160.60:FF:000557">
    <property type="entry name" value="zinc finger and SCAN domain-containing protein 29"/>
    <property type="match status" value="2"/>
</dbReference>
<evidence type="ECO:0000256" key="1">
    <source>
        <dbReference type="ARBA" id="ARBA00022723"/>
    </source>
</evidence>
<dbReference type="Gene3D" id="3.30.160.60">
    <property type="entry name" value="Classic Zinc Finger"/>
    <property type="match status" value="5"/>
</dbReference>
<keyword evidence="1" id="KW-0479">Metal-binding</keyword>
<evidence type="ECO:0000256" key="7">
    <source>
        <dbReference type="ARBA" id="ARBA00023163"/>
    </source>
</evidence>
<evidence type="ECO:0000259" key="10">
    <source>
        <dbReference type="PROSITE" id="PS50157"/>
    </source>
</evidence>
<keyword evidence="14" id="KW-1185">Reference proteome</keyword>
<feature type="domain" description="C2H2-type" evidence="10">
    <location>
        <begin position="33"/>
        <end position="60"/>
    </location>
</feature>
<dbReference type="AlphaFoldDB" id="A0A1I3XRJ7"/>
<reference evidence="12" key="1">
    <citation type="submission" date="2016-10" db="EMBL/GenBank/DDBJ databases">
        <authorList>
            <person name="de Groot N.N."/>
        </authorList>
    </citation>
    <scope>NUCLEOTIDE SEQUENCE [LARGE SCALE GENOMIC DNA]</scope>
    <source>
        <strain evidence="12">DSM 17908</strain>
    </source>
</reference>
<dbReference type="EMBL" id="FORG01000038">
    <property type="protein sequence ID" value="SFK22148.1"/>
    <property type="molecule type" value="Genomic_DNA"/>
</dbReference>
<dbReference type="PANTHER" id="PTHR14003:SF23">
    <property type="entry name" value="ZINC FINGER PROTEIN 143"/>
    <property type="match status" value="1"/>
</dbReference>
<feature type="domain" description="C2H2-type" evidence="10">
    <location>
        <begin position="5"/>
        <end position="32"/>
    </location>
</feature>
<feature type="domain" description="C2H2-type" evidence="10">
    <location>
        <begin position="119"/>
        <end position="149"/>
    </location>
</feature>
<evidence type="ECO:0000256" key="4">
    <source>
        <dbReference type="ARBA" id="ARBA00022833"/>
    </source>
</evidence>